<dbReference type="Proteomes" id="UP000016960">
    <property type="component" value="Unassembled WGS sequence"/>
</dbReference>
<dbReference type="AlphaFoldDB" id="U5DMD0"/>
<dbReference type="InParanoid" id="U5DMD0"/>
<gene>
    <name evidence="1" type="ORF">KR51_00015970</name>
</gene>
<sequence>MVFAFGFDNSLNICKTYLCLLFLASLLHPSDSERSRAFYSHVVAVFYVGIFAPRTNIRFLSRVQYGFEFQ</sequence>
<protein>
    <submittedName>
        <fullName evidence="1">Uncharacterized protein</fullName>
    </submittedName>
</protein>
<reference evidence="1 2" key="1">
    <citation type="submission" date="2013-05" db="EMBL/GenBank/DDBJ databases">
        <title>Draft genome sequence of Rubidibacter lacunae KORDI 51-2.</title>
        <authorList>
            <person name="Choi D.H."/>
            <person name="Noh J.H."/>
            <person name="Kwon K.-K."/>
            <person name="Lee J.-H."/>
            <person name="Ryu J.-Y."/>
        </authorList>
    </citation>
    <scope>NUCLEOTIDE SEQUENCE [LARGE SCALE GENOMIC DNA]</scope>
    <source>
        <strain evidence="1 2">KORDI 51-2</strain>
    </source>
</reference>
<organism evidence="1 2">
    <name type="scientific">Rubidibacter lacunae KORDI 51-2</name>
    <dbReference type="NCBI Taxonomy" id="582515"/>
    <lineage>
        <taxon>Bacteria</taxon>
        <taxon>Bacillati</taxon>
        <taxon>Cyanobacteriota</taxon>
        <taxon>Cyanophyceae</taxon>
        <taxon>Oscillatoriophycideae</taxon>
        <taxon>Chroococcales</taxon>
        <taxon>Aphanothecaceae</taxon>
        <taxon>Rubidibacter</taxon>
    </lineage>
</organism>
<keyword evidence="2" id="KW-1185">Reference proteome</keyword>
<accession>U5DMD0</accession>
<proteinExistence type="predicted"/>
<dbReference type="EMBL" id="ASSJ01000041">
    <property type="protein sequence ID" value="ERN41749.1"/>
    <property type="molecule type" value="Genomic_DNA"/>
</dbReference>
<evidence type="ECO:0000313" key="1">
    <source>
        <dbReference type="EMBL" id="ERN41749.1"/>
    </source>
</evidence>
<comment type="caution">
    <text evidence="1">The sequence shown here is derived from an EMBL/GenBank/DDBJ whole genome shotgun (WGS) entry which is preliminary data.</text>
</comment>
<evidence type="ECO:0000313" key="2">
    <source>
        <dbReference type="Proteomes" id="UP000016960"/>
    </source>
</evidence>
<name>U5DMD0_9CHRO</name>